<evidence type="ECO:0000256" key="1">
    <source>
        <dbReference type="SAM" id="Phobius"/>
    </source>
</evidence>
<keyword evidence="1" id="KW-0812">Transmembrane</keyword>
<dbReference type="Proteomes" id="UP000019364">
    <property type="component" value="Unassembled WGS sequence"/>
</dbReference>
<dbReference type="EMBL" id="BAVZ01000018">
    <property type="protein sequence ID" value="GAF10115.1"/>
    <property type="molecule type" value="Genomic_DNA"/>
</dbReference>
<comment type="caution">
    <text evidence="2">The sequence shown here is derived from an EMBL/GenBank/DDBJ whole genome shotgun (WGS) entry which is preliminary data.</text>
</comment>
<accession>W7YGR1</accession>
<protein>
    <submittedName>
        <fullName evidence="2">Uncharacterized protein</fullName>
    </submittedName>
</protein>
<keyword evidence="3" id="KW-1185">Reference proteome</keyword>
<dbReference type="AlphaFoldDB" id="W7YGR1"/>
<reference evidence="2 3" key="1">
    <citation type="journal article" date="2014" name="Genome Announc.">
        <title>Draft Genome Sequence of Paenibacillus pini JCM 16418T, Isolated from the Rhizosphere of Pine Tree.</title>
        <authorList>
            <person name="Yuki M."/>
            <person name="Oshima K."/>
            <person name="Suda W."/>
            <person name="Oshida Y."/>
            <person name="Kitamura K."/>
            <person name="Iida Y."/>
            <person name="Hattori M."/>
            <person name="Ohkuma M."/>
        </authorList>
    </citation>
    <scope>NUCLEOTIDE SEQUENCE [LARGE SCALE GENOMIC DNA]</scope>
    <source>
        <strain evidence="2 3">JCM 16418</strain>
    </source>
</reference>
<organism evidence="2 3">
    <name type="scientific">Paenibacillus pini JCM 16418</name>
    <dbReference type="NCBI Taxonomy" id="1236976"/>
    <lineage>
        <taxon>Bacteria</taxon>
        <taxon>Bacillati</taxon>
        <taxon>Bacillota</taxon>
        <taxon>Bacilli</taxon>
        <taxon>Bacillales</taxon>
        <taxon>Paenibacillaceae</taxon>
        <taxon>Paenibacillus</taxon>
    </lineage>
</organism>
<sequence>MQDLAAGGIPKDLPTNLVTTVKTMFVESFQHIYMYSFVSMIIVFILCWFLKKEVLSSKPKEDQVEAGA</sequence>
<keyword evidence="1" id="KW-0472">Membrane</keyword>
<dbReference type="eggNOG" id="ENOG502ZS4M">
    <property type="taxonomic scope" value="Bacteria"/>
</dbReference>
<feature type="transmembrane region" description="Helical" evidence="1">
    <location>
        <begin position="32"/>
        <end position="50"/>
    </location>
</feature>
<keyword evidence="1" id="KW-1133">Transmembrane helix</keyword>
<gene>
    <name evidence="2" type="ORF">JCM16418_4289</name>
</gene>
<evidence type="ECO:0000313" key="3">
    <source>
        <dbReference type="Proteomes" id="UP000019364"/>
    </source>
</evidence>
<dbReference type="STRING" id="1236976.JCM16418_4289"/>
<evidence type="ECO:0000313" key="2">
    <source>
        <dbReference type="EMBL" id="GAF10115.1"/>
    </source>
</evidence>
<name>W7YGR1_9BACL</name>
<proteinExistence type="predicted"/>